<evidence type="ECO:0000313" key="1">
    <source>
        <dbReference type="EMBL" id="MFC7309666.1"/>
    </source>
</evidence>
<comment type="caution">
    <text evidence="1">The sequence shown here is derived from an EMBL/GenBank/DDBJ whole genome shotgun (WGS) entry which is preliminary data.</text>
</comment>
<dbReference type="SUPFAM" id="SSF54909">
    <property type="entry name" value="Dimeric alpha+beta barrel"/>
    <property type="match status" value="1"/>
</dbReference>
<gene>
    <name evidence="1" type="ORF">ACFQVC_36315</name>
</gene>
<name>A0ABW2JVG7_9ACTN</name>
<proteinExistence type="predicted"/>
<dbReference type="RefSeq" id="WP_381838793.1">
    <property type="nucleotide sequence ID" value="NZ_JBHTCF010000023.1"/>
</dbReference>
<dbReference type="Proteomes" id="UP001596523">
    <property type="component" value="Unassembled WGS sequence"/>
</dbReference>
<reference evidence="2" key="1">
    <citation type="journal article" date="2019" name="Int. J. Syst. Evol. Microbiol.">
        <title>The Global Catalogue of Microorganisms (GCM) 10K type strain sequencing project: providing services to taxonomists for standard genome sequencing and annotation.</title>
        <authorList>
            <consortium name="The Broad Institute Genomics Platform"/>
            <consortium name="The Broad Institute Genome Sequencing Center for Infectious Disease"/>
            <person name="Wu L."/>
            <person name="Ma J."/>
        </authorList>
    </citation>
    <scope>NUCLEOTIDE SEQUENCE [LARGE SCALE GENOMIC DNA]</scope>
    <source>
        <strain evidence="2">SYNS20</strain>
    </source>
</reference>
<keyword evidence="2" id="KW-1185">Reference proteome</keyword>
<dbReference type="Pfam" id="PF05336">
    <property type="entry name" value="rhaM"/>
    <property type="match status" value="1"/>
</dbReference>
<accession>A0ABW2JVG7</accession>
<sequence length="117" mass="13006">MRIALHTKVRAGRVAEYDAAHREVPEELVRAIRAAGAKQWTIGRWGYPLLECSRELGGGTDLFHVLECEDYARLLAALEKLPVNVAWQARMAELLDVVHDYSGEGADAGLPVVWELP</sequence>
<dbReference type="EMBL" id="JBHTCF010000023">
    <property type="protein sequence ID" value="MFC7309666.1"/>
    <property type="molecule type" value="Genomic_DNA"/>
</dbReference>
<dbReference type="InterPro" id="IPR011008">
    <property type="entry name" value="Dimeric_a/b-barrel"/>
</dbReference>
<dbReference type="InterPro" id="IPR008000">
    <property type="entry name" value="Rham/fucose_mutarotase"/>
</dbReference>
<protein>
    <submittedName>
        <fullName evidence="1">L-rhamnose mutarotase</fullName>
    </submittedName>
</protein>
<evidence type="ECO:0000313" key="2">
    <source>
        <dbReference type="Proteomes" id="UP001596523"/>
    </source>
</evidence>
<dbReference type="Gene3D" id="3.30.70.100">
    <property type="match status" value="1"/>
</dbReference>
<organism evidence="1 2">
    <name type="scientific">Streptomyces monticola</name>
    <dbReference type="NCBI Taxonomy" id="2666263"/>
    <lineage>
        <taxon>Bacteria</taxon>
        <taxon>Bacillati</taxon>
        <taxon>Actinomycetota</taxon>
        <taxon>Actinomycetes</taxon>
        <taxon>Kitasatosporales</taxon>
        <taxon>Streptomycetaceae</taxon>
        <taxon>Streptomyces</taxon>
    </lineage>
</organism>